<feature type="transmembrane region" description="Helical" evidence="1">
    <location>
        <begin position="34"/>
        <end position="54"/>
    </location>
</feature>
<dbReference type="EMBL" id="JAVDQK010000005">
    <property type="protein sequence ID" value="MDR6219018.1"/>
    <property type="molecule type" value="Genomic_DNA"/>
</dbReference>
<reference evidence="2" key="1">
    <citation type="submission" date="2023-07" db="EMBL/GenBank/DDBJ databases">
        <title>Sorghum-associated microbial communities from plants grown in Nebraska, USA.</title>
        <authorList>
            <person name="Schachtman D."/>
        </authorList>
    </citation>
    <scope>NUCLEOTIDE SEQUENCE</scope>
    <source>
        <strain evidence="2">BE330</strain>
    </source>
</reference>
<keyword evidence="1" id="KW-1133">Transmembrane helix</keyword>
<evidence type="ECO:0000313" key="2">
    <source>
        <dbReference type="EMBL" id="MDR6219018.1"/>
    </source>
</evidence>
<dbReference type="Proteomes" id="UP001185331">
    <property type="component" value="Unassembled WGS sequence"/>
</dbReference>
<evidence type="ECO:0000313" key="3">
    <source>
        <dbReference type="Proteomes" id="UP001185331"/>
    </source>
</evidence>
<organism evidence="2 3">
    <name type="scientific">Deinococcus soli</name>
    <name type="common">ex Cha et al. 2016</name>
    <dbReference type="NCBI Taxonomy" id="1309411"/>
    <lineage>
        <taxon>Bacteria</taxon>
        <taxon>Thermotogati</taxon>
        <taxon>Deinococcota</taxon>
        <taxon>Deinococci</taxon>
        <taxon>Deinococcales</taxon>
        <taxon>Deinococcaceae</taxon>
        <taxon>Deinococcus</taxon>
    </lineage>
</organism>
<comment type="caution">
    <text evidence="2">The sequence shown here is derived from an EMBL/GenBank/DDBJ whole genome shotgun (WGS) entry which is preliminary data.</text>
</comment>
<keyword evidence="1" id="KW-0472">Membrane</keyword>
<proteinExistence type="predicted"/>
<evidence type="ECO:0000256" key="1">
    <source>
        <dbReference type="SAM" id="Phobius"/>
    </source>
</evidence>
<feature type="transmembrane region" description="Helical" evidence="1">
    <location>
        <begin position="98"/>
        <end position="116"/>
    </location>
</feature>
<accession>A0AAE4BLI6</accession>
<dbReference type="RefSeq" id="WP_309854026.1">
    <property type="nucleotide sequence ID" value="NZ_JAVDQJ010000004.1"/>
</dbReference>
<name>A0AAE4BLI6_9DEIO</name>
<protein>
    <submittedName>
        <fullName evidence="2">Uncharacterized protein</fullName>
    </submittedName>
</protein>
<dbReference type="AlphaFoldDB" id="A0AAE4BLI6"/>
<gene>
    <name evidence="2" type="ORF">J2Y00_002615</name>
</gene>
<sequence>MTVLIGLLALTVLATLVCVWLAWASYRRGRAQWAAVKAGLALAGGAVLTLKLLSASSEFSTQLRALHAYLAAPRPAGLPPAPTWVDVLSESLARVGGWPFELALGALLLALVVHALEVRRDA</sequence>
<keyword evidence="1" id="KW-0812">Transmembrane</keyword>